<proteinExistence type="predicted"/>
<dbReference type="WBParaSite" id="Pan_g11600.t1">
    <property type="protein sequence ID" value="Pan_g11600.t1"/>
    <property type="gene ID" value="Pan_g11600"/>
</dbReference>
<keyword evidence="1" id="KW-1133">Transmembrane helix</keyword>
<dbReference type="Proteomes" id="UP000492821">
    <property type="component" value="Unassembled WGS sequence"/>
</dbReference>
<name>A0A7E4UQG8_PANRE</name>
<keyword evidence="1" id="KW-0472">Membrane</keyword>
<protein>
    <submittedName>
        <fullName evidence="3">V-type proton ATPase subunit a</fullName>
    </submittedName>
</protein>
<feature type="transmembrane region" description="Helical" evidence="1">
    <location>
        <begin position="80"/>
        <end position="100"/>
    </location>
</feature>
<evidence type="ECO:0000313" key="3">
    <source>
        <dbReference type="WBParaSite" id="Pan_g11600.t1"/>
    </source>
</evidence>
<keyword evidence="2" id="KW-1185">Reference proteome</keyword>
<evidence type="ECO:0000313" key="2">
    <source>
        <dbReference type="Proteomes" id="UP000492821"/>
    </source>
</evidence>
<dbReference type="AlphaFoldDB" id="A0A7E4UQG8"/>
<accession>A0A7E4UQG8</accession>
<keyword evidence="1" id="KW-0812">Transmembrane</keyword>
<evidence type="ECO:0000256" key="1">
    <source>
        <dbReference type="SAM" id="Phobius"/>
    </source>
</evidence>
<reference evidence="3" key="2">
    <citation type="submission" date="2020-10" db="UniProtKB">
        <authorList>
            <consortium name="WormBaseParasite"/>
        </authorList>
    </citation>
    <scope>IDENTIFICATION</scope>
</reference>
<sequence>MRSHETVSTVFELVSSLKRTIIEAFCCKLSIDNLPALMETVPVPQAFKMENDEYKKALEEVEELEAIAAAGYPESQEARLSVLIVSFLALGFCLIPFCCVQLRAPVAILKASF</sequence>
<reference evidence="2" key="1">
    <citation type="journal article" date="2013" name="Genetics">
        <title>The draft genome and transcriptome of Panagrellus redivivus are shaped by the harsh demands of a free-living lifestyle.</title>
        <authorList>
            <person name="Srinivasan J."/>
            <person name="Dillman A.R."/>
            <person name="Macchietto M.G."/>
            <person name="Heikkinen L."/>
            <person name="Lakso M."/>
            <person name="Fracchia K.M."/>
            <person name="Antoshechkin I."/>
            <person name="Mortazavi A."/>
            <person name="Wong G."/>
            <person name="Sternberg P.W."/>
        </authorList>
    </citation>
    <scope>NUCLEOTIDE SEQUENCE [LARGE SCALE GENOMIC DNA]</scope>
    <source>
        <strain evidence="2">MT8872</strain>
    </source>
</reference>
<organism evidence="2 3">
    <name type="scientific">Panagrellus redivivus</name>
    <name type="common">Microworm</name>
    <dbReference type="NCBI Taxonomy" id="6233"/>
    <lineage>
        <taxon>Eukaryota</taxon>
        <taxon>Metazoa</taxon>
        <taxon>Ecdysozoa</taxon>
        <taxon>Nematoda</taxon>
        <taxon>Chromadorea</taxon>
        <taxon>Rhabditida</taxon>
        <taxon>Tylenchina</taxon>
        <taxon>Panagrolaimomorpha</taxon>
        <taxon>Panagrolaimoidea</taxon>
        <taxon>Panagrolaimidae</taxon>
        <taxon>Panagrellus</taxon>
    </lineage>
</organism>